<dbReference type="EMBL" id="JARRAG010000002">
    <property type="protein sequence ID" value="MDG3005598.1"/>
    <property type="molecule type" value="Genomic_DNA"/>
</dbReference>
<keyword evidence="2" id="KW-1185">Reference proteome</keyword>
<accession>A0ABT6FDD7</accession>
<comment type="caution">
    <text evidence="1">The sequence shown here is derived from an EMBL/GenBank/DDBJ whole genome shotgun (WGS) entry which is preliminary data.</text>
</comment>
<gene>
    <name evidence="1" type="ORF">PZE19_17560</name>
</gene>
<reference evidence="1 2" key="1">
    <citation type="submission" date="2023-03" db="EMBL/GenBank/DDBJ databases">
        <title>Paludisphaera mucosa sp. nov. a novel planctomycete from northern fen.</title>
        <authorList>
            <person name="Ivanova A."/>
        </authorList>
    </citation>
    <scope>NUCLEOTIDE SEQUENCE [LARGE SCALE GENOMIC DNA]</scope>
    <source>
        <strain evidence="1 2">Pla2</strain>
    </source>
</reference>
<evidence type="ECO:0000313" key="2">
    <source>
        <dbReference type="Proteomes" id="UP001216907"/>
    </source>
</evidence>
<sequence length="66" mass="7206">MSSLVCPDRVVACVGRIARNASRPGVECALDRCLEGVDALRREERITAEQREAMRLILLGIGMHAA</sequence>
<dbReference type="RefSeq" id="WP_277861929.1">
    <property type="nucleotide sequence ID" value="NZ_JARRAG010000002.1"/>
</dbReference>
<name>A0ABT6FDD7_9BACT</name>
<dbReference type="Proteomes" id="UP001216907">
    <property type="component" value="Unassembled WGS sequence"/>
</dbReference>
<evidence type="ECO:0000313" key="1">
    <source>
        <dbReference type="EMBL" id="MDG3005598.1"/>
    </source>
</evidence>
<proteinExistence type="predicted"/>
<protein>
    <submittedName>
        <fullName evidence="1">Uncharacterized protein</fullName>
    </submittedName>
</protein>
<organism evidence="1 2">
    <name type="scientific">Paludisphaera mucosa</name>
    <dbReference type="NCBI Taxonomy" id="3030827"/>
    <lineage>
        <taxon>Bacteria</taxon>
        <taxon>Pseudomonadati</taxon>
        <taxon>Planctomycetota</taxon>
        <taxon>Planctomycetia</taxon>
        <taxon>Isosphaerales</taxon>
        <taxon>Isosphaeraceae</taxon>
        <taxon>Paludisphaera</taxon>
    </lineage>
</organism>